<dbReference type="AlphaFoldDB" id="A0A7E4V2L9"/>
<name>A0A7E4V2L9_PANRE</name>
<proteinExistence type="predicted"/>
<organism evidence="1 2">
    <name type="scientific">Panagrellus redivivus</name>
    <name type="common">Microworm</name>
    <dbReference type="NCBI Taxonomy" id="6233"/>
    <lineage>
        <taxon>Eukaryota</taxon>
        <taxon>Metazoa</taxon>
        <taxon>Ecdysozoa</taxon>
        <taxon>Nematoda</taxon>
        <taxon>Chromadorea</taxon>
        <taxon>Rhabditida</taxon>
        <taxon>Tylenchina</taxon>
        <taxon>Panagrolaimomorpha</taxon>
        <taxon>Panagrolaimoidea</taxon>
        <taxon>Panagrolaimidae</taxon>
        <taxon>Panagrellus</taxon>
    </lineage>
</organism>
<dbReference type="GO" id="GO:0045747">
    <property type="term" value="P:positive regulation of Notch signaling pathway"/>
    <property type="evidence" value="ECO:0007669"/>
    <property type="project" value="TreeGrafter"/>
</dbReference>
<accession>A0A7E4V2L9</accession>
<reference evidence="2" key="2">
    <citation type="submission" date="2020-10" db="UniProtKB">
        <authorList>
            <consortium name="WormBaseParasite"/>
        </authorList>
    </citation>
    <scope>IDENTIFICATION</scope>
</reference>
<dbReference type="PANTHER" id="PTHR35015:SF4">
    <property type="entry name" value="PROTEIN CBR-OSM-7"/>
    <property type="match status" value="1"/>
</dbReference>
<evidence type="ECO:0000313" key="1">
    <source>
        <dbReference type="Proteomes" id="UP000492821"/>
    </source>
</evidence>
<protein>
    <submittedName>
        <fullName evidence="2">DB domain-containing protein</fullName>
    </submittedName>
</protein>
<dbReference type="WBParaSite" id="Pan_g15676.t1">
    <property type="protein sequence ID" value="Pan_g15676.t1"/>
    <property type="gene ID" value="Pan_g15676"/>
</dbReference>
<dbReference type="GO" id="GO:0005615">
    <property type="term" value="C:extracellular space"/>
    <property type="evidence" value="ECO:0007669"/>
    <property type="project" value="TreeGrafter"/>
</dbReference>
<dbReference type="PANTHER" id="PTHR35015">
    <property type="entry name" value="PROTEIN CBR-OSM-7-RELATED"/>
    <property type="match status" value="1"/>
</dbReference>
<dbReference type="Proteomes" id="UP000492821">
    <property type="component" value="Unassembled WGS sequence"/>
</dbReference>
<dbReference type="GO" id="GO:0005112">
    <property type="term" value="F:Notch binding"/>
    <property type="evidence" value="ECO:0007669"/>
    <property type="project" value="TreeGrafter"/>
</dbReference>
<evidence type="ECO:0000313" key="2">
    <source>
        <dbReference type="WBParaSite" id="Pan_g15676.t1"/>
    </source>
</evidence>
<sequence>MLKDSPSTTESVRVGITSSGIMLKDDSVDITNHVFGSVEETDKTDSHSTVSVMSSEMALPLDETKTTNTVSAELDKSTAMEDGSTTIQTRPVLINTQVVDVTKSQFIRLRSYANSLEGLNKNPFIGYSKTTRLQRSKEKYCHMYIPKFTYYCQGPGRLTIPQEKQPRLAAFCVSVKDTCFPEKVIPCTPDCDKKLNPHCTASCKCDYLYPLIVKFCAPLAVPFLENICRSWFVGCAKMYELDIMDVETFLFPQNAETRTTWTKDEVLPLENVPVKKPRHRIHQVKNFPIVASETAEVEPSTNFHKFDQFTDQAGVLHRPRSRSPWSKPGLWEANPDNPHNRDHANKFYYAPRSVTADWLSGQIQWGAHWAVPAAGVGGTDGFSAIHFPSIGNFLNIADDYD</sequence>
<keyword evidence="1" id="KW-1185">Reference proteome</keyword>
<dbReference type="InterPro" id="IPR053124">
    <property type="entry name" value="Notch_signaling_modulators"/>
</dbReference>
<reference evidence="1" key="1">
    <citation type="journal article" date="2013" name="Genetics">
        <title>The draft genome and transcriptome of Panagrellus redivivus are shaped by the harsh demands of a free-living lifestyle.</title>
        <authorList>
            <person name="Srinivasan J."/>
            <person name="Dillman A.R."/>
            <person name="Macchietto M.G."/>
            <person name="Heikkinen L."/>
            <person name="Lakso M."/>
            <person name="Fracchia K.M."/>
            <person name="Antoshechkin I."/>
            <person name="Mortazavi A."/>
            <person name="Wong G."/>
            <person name="Sternberg P.W."/>
        </authorList>
    </citation>
    <scope>NUCLEOTIDE SEQUENCE [LARGE SCALE GENOMIC DNA]</scope>
    <source>
        <strain evidence="1">MT8872</strain>
    </source>
</reference>